<dbReference type="SUPFAM" id="SSF81624">
    <property type="entry name" value="N-terminal domain of MutM-like DNA repair proteins"/>
    <property type="match status" value="1"/>
</dbReference>
<evidence type="ECO:0000256" key="9">
    <source>
        <dbReference type="ARBA" id="ARBA00023125"/>
    </source>
</evidence>
<dbReference type="InterPro" id="IPR015886">
    <property type="entry name" value="H2TH_FPG"/>
</dbReference>
<feature type="domain" description="Formamidopyrimidine-DNA glycosylase catalytic" evidence="17">
    <location>
        <begin position="2"/>
        <end position="127"/>
    </location>
</feature>
<keyword evidence="13 15" id="KW-0326">Glycosidase</keyword>
<comment type="cofactor">
    <cofactor evidence="15">
        <name>Zn(2+)</name>
        <dbReference type="ChEBI" id="CHEBI:29105"/>
    </cofactor>
    <text evidence="15">Binds 1 zinc ion per subunit.</text>
</comment>
<comment type="caution">
    <text evidence="18">The sequence shown here is derived from an EMBL/GenBank/DDBJ whole genome shotgun (WGS) entry which is preliminary data.</text>
</comment>
<dbReference type="InterPro" id="IPR035937">
    <property type="entry name" value="FPG_N"/>
</dbReference>
<comment type="catalytic activity">
    <reaction evidence="1 15">
        <text>Hydrolysis of DNA containing ring-opened 7-methylguanine residues, releasing 2,6-diamino-4-hydroxy-5-(N-methyl)formamidopyrimidine.</text>
        <dbReference type="EC" id="3.2.2.23"/>
    </reaction>
</comment>
<evidence type="ECO:0000256" key="6">
    <source>
        <dbReference type="ARBA" id="ARBA00022771"/>
    </source>
</evidence>
<feature type="active site" description="Proton donor; for beta-elimination activity" evidence="15">
    <location>
        <position position="58"/>
    </location>
</feature>
<dbReference type="SUPFAM" id="SSF46946">
    <property type="entry name" value="S13-like H2TH domain"/>
    <property type="match status" value="1"/>
</dbReference>
<dbReference type="CDD" id="cd08966">
    <property type="entry name" value="EcFpg-like_N"/>
    <property type="match status" value="1"/>
</dbReference>
<comment type="similarity">
    <text evidence="2 15">Belongs to the FPG family.</text>
</comment>
<evidence type="ECO:0000256" key="1">
    <source>
        <dbReference type="ARBA" id="ARBA00001668"/>
    </source>
</evidence>
<dbReference type="PROSITE" id="PS01242">
    <property type="entry name" value="ZF_FPG_1"/>
    <property type="match status" value="1"/>
</dbReference>
<feature type="domain" description="FPG-type" evidence="16">
    <location>
        <begin position="248"/>
        <end position="282"/>
    </location>
</feature>
<dbReference type="InterPro" id="IPR020629">
    <property type="entry name" value="FPG_Glyclase"/>
</dbReference>
<dbReference type="GO" id="GO:0140078">
    <property type="term" value="F:class I DNA-(apurinic or apyrimidinic site) endonuclease activity"/>
    <property type="evidence" value="ECO:0007669"/>
    <property type="project" value="UniProtKB-EC"/>
</dbReference>
<dbReference type="Gene3D" id="3.20.190.10">
    <property type="entry name" value="MutM-like, N-terminal"/>
    <property type="match status" value="1"/>
</dbReference>
<dbReference type="GO" id="GO:0008534">
    <property type="term" value="F:oxidized purine nucleobase lesion DNA N-glycosylase activity"/>
    <property type="evidence" value="ECO:0007669"/>
    <property type="project" value="UniProtKB-EC"/>
</dbReference>
<organism evidence="18 19">
    <name type="scientific">Ponticaulis profundi</name>
    <dbReference type="NCBI Taxonomy" id="2665222"/>
    <lineage>
        <taxon>Bacteria</taxon>
        <taxon>Pseudomonadati</taxon>
        <taxon>Pseudomonadota</taxon>
        <taxon>Alphaproteobacteria</taxon>
        <taxon>Hyphomonadales</taxon>
        <taxon>Hyphomonadaceae</taxon>
        <taxon>Ponticaulis</taxon>
    </lineage>
</organism>
<dbReference type="PROSITE" id="PS51066">
    <property type="entry name" value="ZF_FPG_2"/>
    <property type="match status" value="1"/>
</dbReference>
<feature type="binding site" evidence="15">
    <location>
        <position position="105"/>
    </location>
    <ligand>
        <name>DNA</name>
        <dbReference type="ChEBI" id="CHEBI:16991"/>
    </ligand>
</feature>
<name>A0ABW1SBE7_9PROT</name>
<dbReference type="EMBL" id="JBHSSW010000012">
    <property type="protein sequence ID" value="MFC6198606.1"/>
    <property type="molecule type" value="Genomic_DNA"/>
</dbReference>
<dbReference type="PROSITE" id="PS51068">
    <property type="entry name" value="FPG_CAT"/>
    <property type="match status" value="1"/>
</dbReference>
<dbReference type="EC" id="4.2.99.18" evidence="15"/>
<evidence type="ECO:0000256" key="2">
    <source>
        <dbReference type="ARBA" id="ARBA00009409"/>
    </source>
</evidence>
<evidence type="ECO:0000256" key="14">
    <source>
        <dbReference type="ARBA" id="ARBA00044632"/>
    </source>
</evidence>
<dbReference type="Proteomes" id="UP001596303">
    <property type="component" value="Unassembled WGS sequence"/>
</dbReference>
<keyword evidence="12 15" id="KW-0511">Multifunctional enzyme</keyword>
<evidence type="ECO:0000256" key="8">
    <source>
        <dbReference type="ARBA" id="ARBA00022833"/>
    </source>
</evidence>
<dbReference type="EC" id="3.2.2.23" evidence="15"/>
<keyword evidence="11 15" id="KW-0456">Lyase</keyword>
<dbReference type="InterPro" id="IPR010663">
    <property type="entry name" value="Znf_FPG/IleRS"/>
</dbReference>
<comment type="function">
    <text evidence="15">Involved in base excision repair of DNA damaged by oxidation or by mutagenic agents. Acts as DNA glycosylase that recognizes and removes damaged bases. Has a preference for oxidized purines, such as 7,8-dihydro-8-oxoguanine (8-oxoG). Has AP (apurinic/apyrimidinic) lyase activity and introduces nicks in the DNA strand. Cleaves the DNA backbone by beta-delta elimination to generate a single-strand break at the site of the removed base with both 3'- and 5'-phosphates.</text>
</comment>
<dbReference type="SMART" id="SM00898">
    <property type="entry name" value="Fapy_DNA_glyco"/>
    <property type="match status" value="1"/>
</dbReference>
<dbReference type="SUPFAM" id="SSF57716">
    <property type="entry name" value="Glucocorticoid receptor-like (DNA-binding domain)"/>
    <property type="match status" value="1"/>
</dbReference>
<dbReference type="InterPro" id="IPR010979">
    <property type="entry name" value="Ribosomal_uS13-like_H2TH"/>
</dbReference>
<evidence type="ECO:0000256" key="10">
    <source>
        <dbReference type="ARBA" id="ARBA00023204"/>
    </source>
</evidence>
<dbReference type="PANTHER" id="PTHR22993:SF9">
    <property type="entry name" value="FORMAMIDOPYRIMIDINE-DNA GLYCOSYLASE"/>
    <property type="match status" value="1"/>
</dbReference>
<dbReference type="InterPro" id="IPR012319">
    <property type="entry name" value="FPG_cat"/>
</dbReference>
<keyword evidence="4 15" id="KW-0479">Metal-binding</keyword>
<keyword evidence="7 15" id="KW-0378">Hydrolase</keyword>
<keyword evidence="9 15" id="KW-0238">DNA-binding</keyword>
<evidence type="ECO:0000313" key="18">
    <source>
        <dbReference type="EMBL" id="MFC6198606.1"/>
    </source>
</evidence>
<keyword evidence="8 15" id="KW-0862">Zinc</keyword>
<protein>
    <recommendedName>
        <fullName evidence="15">Formamidopyrimidine-DNA glycosylase</fullName>
        <shortName evidence="15">Fapy-DNA glycosylase</shortName>
        <ecNumber evidence="15">3.2.2.23</ecNumber>
    </recommendedName>
    <alternativeName>
        <fullName evidence="15">DNA-(apurinic or apyrimidinic site) lyase MutM</fullName>
        <shortName evidence="15">AP lyase MutM</shortName>
        <ecNumber evidence="15">4.2.99.18</ecNumber>
    </alternativeName>
</protein>
<dbReference type="Pfam" id="PF06827">
    <property type="entry name" value="zf-FPG_IleRS"/>
    <property type="match status" value="1"/>
</dbReference>
<feature type="binding site" evidence="15">
    <location>
        <position position="124"/>
    </location>
    <ligand>
        <name>DNA</name>
        <dbReference type="ChEBI" id="CHEBI:16991"/>
    </ligand>
</feature>
<feature type="active site" description="Schiff-base intermediate with DNA" evidence="15">
    <location>
        <position position="2"/>
    </location>
</feature>
<comment type="subunit">
    <text evidence="3 15">Monomer.</text>
</comment>
<dbReference type="InterPro" id="IPR015887">
    <property type="entry name" value="DNA_glyclase_Znf_dom_DNA_BS"/>
</dbReference>
<keyword evidence="19" id="KW-1185">Reference proteome</keyword>
<evidence type="ECO:0000256" key="4">
    <source>
        <dbReference type="ARBA" id="ARBA00022723"/>
    </source>
</evidence>
<sequence>MPELPEVETVRRGLQPHLEGVRLTRIALNRADLRFPFPDRMIERLTGRTIVSLTRRAKFLVAETDTGERLVMHLGMSGRFSIHEAASDAKTPGEFAHARLTDPRHDHVEFETEAGTRIVFNDPRRFGYMQMFAPDDEMFPGLGPEPLSNAFSGAVLHERLQGRKSPIKTALLDQSVVAGLGNIYVCEALFDSGISPKRLAANVGRARADRLVVAIRDVLAAAIAAGGSTLKDYANAEGGLGYFQHSFKVYGREGAPCVSCGKPVARIVQSGRSTFLCSSCQR</sequence>
<keyword evidence="5 15" id="KW-0227">DNA damage</keyword>
<dbReference type="Gene3D" id="1.10.8.50">
    <property type="match status" value="1"/>
</dbReference>
<feature type="active site" description="Proton donor; for delta-elimination activity" evidence="15">
    <location>
        <position position="272"/>
    </location>
</feature>
<keyword evidence="6 15" id="KW-0863">Zinc-finger</keyword>
<dbReference type="HAMAP" id="MF_00103">
    <property type="entry name" value="Fapy_DNA_glycosyl"/>
    <property type="match status" value="1"/>
</dbReference>
<reference evidence="19" key="1">
    <citation type="journal article" date="2019" name="Int. J. Syst. Evol. Microbiol.">
        <title>The Global Catalogue of Microorganisms (GCM) 10K type strain sequencing project: providing services to taxonomists for standard genome sequencing and annotation.</title>
        <authorList>
            <consortium name="The Broad Institute Genomics Platform"/>
            <consortium name="The Broad Institute Genome Sequencing Center for Infectious Disease"/>
            <person name="Wu L."/>
            <person name="Ma J."/>
        </authorList>
    </citation>
    <scope>NUCLEOTIDE SEQUENCE [LARGE SCALE GENOMIC DNA]</scope>
    <source>
        <strain evidence="19">CGMCC-1.15741</strain>
    </source>
</reference>
<dbReference type="PANTHER" id="PTHR22993">
    <property type="entry name" value="FORMAMIDOPYRIMIDINE-DNA GLYCOSYLASE"/>
    <property type="match status" value="1"/>
</dbReference>
<proteinExistence type="inferred from homology"/>
<dbReference type="Pfam" id="PF06831">
    <property type="entry name" value="H2TH"/>
    <property type="match status" value="1"/>
</dbReference>
<dbReference type="RefSeq" id="WP_377378960.1">
    <property type="nucleotide sequence ID" value="NZ_JBHSSW010000012.1"/>
</dbReference>
<evidence type="ECO:0000256" key="3">
    <source>
        <dbReference type="ARBA" id="ARBA00011245"/>
    </source>
</evidence>
<evidence type="ECO:0000259" key="16">
    <source>
        <dbReference type="PROSITE" id="PS51066"/>
    </source>
</evidence>
<evidence type="ECO:0000256" key="5">
    <source>
        <dbReference type="ARBA" id="ARBA00022763"/>
    </source>
</evidence>
<evidence type="ECO:0000256" key="11">
    <source>
        <dbReference type="ARBA" id="ARBA00023239"/>
    </source>
</evidence>
<dbReference type="NCBIfam" id="NF002211">
    <property type="entry name" value="PRK01103.1"/>
    <property type="match status" value="1"/>
</dbReference>
<feature type="active site" description="Proton donor" evidence="15">
    <location>
        <position position="3"/>
    </location>
</feature>
<comment type="catalytic activity">
    <reaction evidence="14 15">
        <text>2'-deoxyribonucleotide-(2'-deoxyribose 5'-phosphate)-2'-deoxyribonucleotide-DNA = a 3'-end 2'-deoxyribonucleotide-(2,3-dehydro-2,3-deoxyribose 5'-phosphate)-DNA + a 5'-end 5'-phospho-2'-deoxyribonucleoside-DNA + H(+)</text>
        <dbReference type="Rhea" id="RHEA:66592"/>
        <dbReference type="Rhea" id="RHEA-COMP:13180"/>
        <dbReference type="Rhea" id="RHEA-COMP:16897"/>
        <dbReference type="Rhea" id="RHEA-COMP:17067"/>
        <dbReference type="ChEBI" id="CHEBI:15378"/>
        <dbReference type="ChEBI" id="CHEBI:136412"/>
        <dbReference type="ChEBI" id="CHEBI:157695"/>
        <dbReference type="ChEBI" id="CHEBI:167181"/>
        <dbReference type="EC" id="4.2.99.18"/>
    </reaction>
</comment>
<evidence type="ECO:0000256" key="12">
    <source>
        <dbReference type="ARBA" id="ARBA00023268"/>
    </source>
</evidence>
<feature type="binding site" evidence="15">
    <location>
        <position position="163"/>
    </location>
    <ligand>
        <name>DNA</name>
        <dbReference type="ChEBI" id="CHEBI:16991"/>
    </ligand>
</feature>
<dbReference type="InterPro" id="IPR000214">
    <property type="entry name" value="Znf_DNA_glyclase/AP_lyase"/>
</dbReference>
<evidence type="ECO:0000256" key="15">
    <source>
        <dbReference type="HAMAP-Rule" id="MF_00103"/>
    </source>
</evidence>
<dbReference type="NCBIfam" id="TIGR00577">
    <property type="entry name" value="fpg"/>
    <property type="match status" value="1"/>
</dbReference>
<dbReference type="SMART" id="SM01232">
    <property type="entry name" value="H2TH"/>
    <property type="match status" value="1"/>
</dbReference>
<dbReference type="Pfam" id="PF01149">
    <property type="entry name" value="Fapy_DNA_glyco"/>
    <property type="match status" value="1"/>
</dbReference>
<evidence type="ECO:0000256" key="13">
    <source>
        <dbReference type="ARBA" id="ARBA00023295"/>
    </source>
</evidence>
<accession>A0ABW1SBE7</accession>
<evidence type="ECO:0000259" key="17">
    <source>
        <dbReference type="PROSITE" id="PS51068"/>
    </source>
</evidence>
<keyword evidence="10 15" id="KW-0234">DNA repair</keyword>
<gene>
    <name evidence="15 18" type="primary">mutM</name>
    <name evidence="15" type="synonym">fpg</name>
    <name evidence="18" type="ORF">ACFQDM_10965</name>
</gene>
<evidence type="ECO:0000313" key="19">
    <source>
        <dbReference type="Proteomes" id="UP001596303"/>
    </source>
</evidence>
<evidence type="ECO:0000256" key="7">
    <source>
        <dbReference type="ARBA" id="ARBA00022801"/>
    </source>
</evidence>